<dbReference type="EMBL" id="JAPFRD010000009">
    <property type="protein sequence ID" value="MCW8108353.1"/>
    <property type="molecule type" value="Genomic_DNA"/>
</dbReference>
<reference evidence="2" key="1">
    <citation type="submission" date="2022-11" db="EMBL/GenBank/DDBJ databases">
        <title>Alteromonas sp. nov., isolated from sea water of the Qingdao.</title>
        <authorList>
            <person name="Wang Q."/>
        </authorList>
    </citation>
    <scope>NUCLEOTIDE SEQUENCE</scope>
    <source>
        <strain evidence="2">ASW11-7</strain>
    </source>
</reference>
<sequence>MSDDLLFSVIPRQGRAVIKPDDRVKQVSAEARTEALSQQEKEVHDNERKVSEREQYKRIEENLPHRRQDKQKKGDHPPESEKENNKEKDAQKAADETPSGDKKHRLDIYV</sequence>
<organism evidence="2 3">
    <name type="scientific">Alteromonas aquimaris</name>
    <dbReference type="NCBI Taxonomy" id="2998417"/>
    <lineage>
        <taxon>Bacteria</taxon>
        <taxon>Pseudomonadati</taxon>
        <taxon>Pseudomonadota</taxon>
        <taxon>Gammaproteobacteria</taxon>
        <taxon>Alteromonadales</taxon>
        <taxon>Alteromonadaceae</taxon>
        <taxon>Alteromonas/Salinimonas group</taxon>
        <taxon>Alteromonas</taxon>
    </lineage>
</organism>
<feature type="region of interest" description="Disordered" evidence="1">
    <location>
        <begin position="29"/>
        <end position="110"/>
    </location>
</feature>
<evidence type="ECO:0000256" key="1">
    <source>
        <dbReference type="SAM" id="MobiDB-lite"/>
    </source>
</evidence>
<proteinExistence type="predicted"/>
<feature type="compositionally biased region" description="Basic and acidic residues" evidence="1">
    <location>
        <begin position="39"/>
        <end position="110"/>
    </location>
</feature>
<accession>A0ABT3P6F6</accession>
<gene>
    <name evidence="2" type="ORF">OPS25_07585</name>
</gene>
<evidence type="ECO:0000313" key="3">
    <source>
        <dbReference type="Proteomes" id="UP001142810"/>
    </source>
</evidence>
<keyword evidence="3" id="KW-1185">Reference proteome</keyword>
<dbReference type="Proteomes" id="UP001142810">
    <property type="component" value="Unassembled WGS sequence"/>
</dbReference>
<evidence type="ECO:0000313" key="2">
    <source>
        <dbReference type="EMBL" id="MCW8108353.1"/>
    </source>
</evidence>
<dbReference type="RefSeq" id="WP_265617067.1">
    <property type="nucleotide sequence ID" value="NZ_JAPFRD010000009.1"/>
</dbReference>
<comment type="caution">
    <text evidence="2">The sequence shown here is derived from an EMBL/GenBank/DDBJ whole genome shotgun (WGS) entry which is preliminary data.</text>
</comment>
<name>A0ABT3P6F6_9ALTE</name>
<protein>
    <submittedName>
        <fullName evidence="2">Uncharacterized protein</fullName>
    </submittedName>
</protein>